<organism evidence="1 2">
    <name type="scientific">Saguinus oedipus</name>
    <name type="common">Cotton-top tamarin</name>
    <name type="synonym">Oedipomidas oedipus</name>
    <dbReference type="NCBI Taxonomy" id="9490"/>
    <lineage>
        <taxon>Eukaryota</taxon>
        <taxon>Metazoa</taxon>
        <taxon>Chordata</taxon>
        <taxon>Craniata</taxon>
        <taxon>Vertebrata</taxon>
        <taxon>Euteleostomi</taxon>
        <taxon>Mammalia</taxon>
        <taxon>Eutheria</taxon>
        <taxon>Euarchontoglires</taxon>
        <taxon>Primates</taxon>
        <taxon>Haplorrhini</taxon>
        <taxon>Platyrrhini</taxon>
        <taxon>Cebidae</taxon>
        <taxon>Callitrichinae</taxon>
        <taxon>Saguinus</taxon>
    </lineage>
</organism>
<keyword evidence="2" id="KW-1185">Reference proteome</keyword>
<dbReference type="Proteomes" id="UP001266305">
    <property type="component" value="Unassembled WGS sequence"/>
</dbReference>
<name>A0ABQ9URI7_SAGOE</name>
<reference evidence="1 2" key="1">
    <citation type="submission" date="2023-05" db="EMBL/GenBank/DDBJ databases">
        <title>B98-5 Cell Line De Novo Hybrid Assembly: An Optical Mapping Approach.</title>
        <authorList>
            <person name="Kananen K."/>
            <person name="Auerbach J.A."/>
            <person name="Kautto E."/>
            <person name="Blachly J.S."/>
        </authorList>
    </citation>
    <scope>NUCLEOTIDE SEQUENCE [LARGE SCALE GENOMIC DNA]</scope>
    <source>
        <strain evidence="1">B95-8</strain>
        <tissue evidence="1">Cell line</tissue>
    </source>
</reference>
<proteinExistence type="predicted"/>
<protein>
    <submittedName>
        <fullName evidence="1">Uncharacterized protein</fullName>
    </submittedName>
</protein>
<dbReference type="EMBL" id="JASSZA010000011">
    <property type="protein sequence ID" value="KAK2099375.1"/>
    <property type="molecule type" value="Genomic_DNA"/>
</dbReference>
<evidence type="ECO:0000313" key="1">
    <source>
        <dbReference type="EMBL" id="KAK2099375.1"/>
    </source>
</evidence>
<comment type="caution">
    <text evidence="1">The sequence shown here is derived from an EMBL/GenBank/DDBJ whole genome shotgun (WGS) entry which is preliminary data.</text>
</comment>
<sequence length="170" mass="17923">MAKWNHLESPRGQLGPHLMAGGLCSADGTFRVFRLVQGQIPCAGLPEIRNVNGVDRFCGLHVEEAMVFRRELGCGPVLQAPAGMWASSESTWPARVPSPPSAAADWTTTSAAAATRGWTQRWSAQVRPPPDASSDPWVMLGLDVLGMDLGRAAGSGVGVPTDGPPVLPET</sequence>
<accession>A0ABQ9URI7</accession>
<evidence type="ECO:0000313" key="2">
    <source>
        <dbReference type="Proteomes" id="UP001266305"/>
    </source>
</evidence>
<gene>
    <name evidence="1" type="ORF">P7K49_024826</name>
</gene>